<feature type="transmembrane region" description="Helical" evidence="7">
    <location>
        <begin position="40"/>
        <end position="57"/>
    </location>
</feature>
<keyword evidence="3" id="KW-0813">Transport</keyword>
<evidence type="ECO:0000256" key="5">
    <source>
        <dbReference type="ARBA" id="ARBA00022989"/>
    </source>
</evidence>
<feature type="transmembrane region" description="Helical" evidence="7">
    <location>
        <begin position="93"/>
        <end position="116"/>
    </location>
</feature>
<evidence type="ECO:0000256" key="1">
    <source>
        <dbReference type="ARBA" id="ARBA00004141"/>
    </source>
</evidence>
<accession>A0A7T5JM58</accession>
<gene>
    <name evidence="8" type="ORF">JD108_12035</name>
</gene>
<keyword evidence="6 7" id="KW-0472">Membrane</keyword>
<dbReference type="RefSeq" id="WP_198826324.1">
    <property type="nucleotide sequence ID" value="NZ_CP066308.1"/>
</dbReference>
<feature type="transmembrane region" description="Helical" evidence="7">
    <location>
        <begin position="186"/>
        <end position="206"/>
    </location>
</feature>
<dbReference type="NCBIfam" id="NF037981">
    <property type="entry name" value="NCS2_1"/>
    <property type="match status" value="1"/>
</dbReference>
<dbReference type="GO" id="GO:0005886">
    <property type="term" value="C:plasma membrane"/>
    <property type="evidence" value="ECO:0007669"/>
    <property type="project" value="TreeGrafter"/>
</dbReference>
<feature type="transmembrane region" description="Helical" evidence="7">
    <location>
        <begin position="69"/>
        <end position="87"/>
    </location>
</feature>
<keyword evidence="5 7" id="KW-1133">Transmembrane helix</keyword>
<dbReference type="PANTHER" id="PTHR42810">
    <property type="entry name" value="PURINE PERMEASE C1399.01C-RELATED"/>
    <property type="match status" value="1"/>
</dbReference>
<dbReference type="GO" id="GO:0042907">
    <property type="term" value="F:xanthine transmembrane transporter activity"/>
    <property type="evidence" value="ECO:0007669"/>
    <property type="project" value="TreeGrafter"/>
</dbReference>
<feature type="transmembrane region" description="Helical" evidence="7">
    <location>
        <begin position="366"/>
        <end position="386"/>
    </location>
</feature>
<dbReference type="EMBL" id="CP066308">
    <property type="protein sequence ID" value="QQE72691.1"/>
    <property type="molecule type" value="Genomic_DNA"/>
</dbReference>
<keyword evidence="4 7" id="KW-0812">Transmembrane</keyword>
<feature type="transmembrane region" description="Helical" evidence="7">
    <location>
        <begin position="128"/>
        <end position="148"/>
    </location>
</feature>
<dbReference type="Proteomes" id="UP000595847">
    <property type="component" value="Chromosome"/>
</dbReference>
<sequence>MRVFFSAVQWTMFILAGSVVAPLAIGQAYGMTPAETADFVQRTLFVLGLVSLFQVTWGHRMPIMEGPAVLWWGVFLLFASLGPAMGIGQAEVLPALGMGLFASGLIFVAAGAFGWMNAIRRWFSPTVIGMYFILLVVQMSGPFLNGILMTGEESGSGIGTLISLATLLVALLFARTSVALLRSYSVLIAILFGWILFAVAGLYKPAEGASGSLLSFPELLAWGWPQWNSGIILTSMIVTLLLFSNLIASLEAVEQVVQPKEKANANRSGLWMGVSQLLSTLFSTVGFVPLSYTAGFILTTRIKERLPFILGSLAVMLMSLFPSVTALFASIPVSVGYAAVFLSFANMLGMGVREVVKGGLDERQMFIVGVALMFGTGTMFLPASFFSLLPPYLTPLVSNGLLMGVLISMLMEKALRSRRSNLSQELES</sequence>
<protein>
    <submittedName>
        <fullName evidence="8">Purine/pyrimidine permease</fullName>
    </submittedName>
</protein>
<reference evidence="8 9" key="1">
    <citation type="submission" date="2020-12" db="EMBL/GenBank/DDBJ databases">
        <title>strain FJAT-54423T represents a novel species of the genus Brevibacillus.</title>
        <authorList>
            <person name="Tang R."/>
        </authorList>
    </citation>
    <scope>NUCLEOTIDE SEQUENCE [LARGE SCALE GENOMIC DNA]</scope>
    <source>
        <strain evidence="8 9">FJAT-54423</strain>
    </source>
</reference>
<evidence type="ECO:0000313" key="8">
    <source>
        <dbReference type="EMBL" id="QQE72691.1"/>
    </source>
</evidence>
<comment type="subcellular location">
    <subcellularLocation>
        <location evidence="1">Membrane</location>
        <topology evidence="1">Multi-pass membrane protein</topology>
    </subcellularLocation>
</comment>
<comment type="similarity">
    <text evidence="2">Belongs to the nucleobase:cation symporter-2 (NCS2) (TC 2.A.40) family.</text>
</comment>
<name>A0A7T5JM58_9BACL</name>
<evidence type="ECO:0000256" key="3">
    <source>
        <dbReference type="ARBA" id="ARBA00022448"/>
    </source>
</evidence>
<dbReference type="InterPro" id="IPR006043">
    <property type="entry name" value="NCS2"/>
</dbReference>
<feature type="transmembrane region" description="Helical" evidence="7">
    <location>
        <begin position="312"/>
        <end position="345"/>
    </location>
</feature>
<feature type="transmembrane region" description="Helical" evidence="7">
    <location>
        <begin position="269"/>
        <end position="292"/>
    </location>
</feature>
<evidence type="ECO:0000313" key="9">
    <source>
        <dbReference type="Proteomes" id="UP000595847"/>
    </source>
</evidence>
<feature type="transmembrane region" description="Helical" evidence="7">
    <location>
        <begin position="154"/>
        <end position="174"/>
    </location>
</feature>
<proteinExistence type="inferred from homology"/>
<dbReference type="KEGG" id="bcop:JD108_12035"/>
<evidence type="ECO:0000256" key="7">
    <source>
        <dbReference type="SAM" id="Phobius"/>
    </source>
</evidence>
<evidence type="ECO:0000256" key="2">
    <source>
        <dbReference type="ARBA" id="ARBA00008821"/>
    </source>
</evidence>
<dbReference type="AlphaFoldDB" id="A0A7T5JM58"/>
<dbReference type="PANTHER" id="PTHR42810:SF1">
    <property type="entry name" value="PURINE PERMEASE YWDJ-RELATED"/>
    <property type="match status" value="1"/>
</dbReference>
<evidence type="ECO:0000256" key="4">
    <source>
        <dbReference type="ARBA" id="ARBA00022692"/>
    </source>
</evidence>
<feature type="transmembrane region" description="Helical" evidence="7">
    <location>
        <begin position="392"/>
        <end position="411"/>
    </location>
</feature>
<evidence type="ECO:0000256" key="6">
    <source>
        <dbReference type="ARBA" id="ARBA00023136"/>
    </source>
</evidence>
<organism evidence="8 9">
    <name type="scientific">Brevibacillus composti</name>
    <dbReference type="NCBI Taxonomy" id="2796470"/>
    <lineage>
        <taxon>Bacteria</taxon>
        <taxon>Bacillati</taxon>
        <taxon>Bacillota</taxon>
        <taxon>Bacilli</taxon>
        <taxon>Bacillales</taxon>
        <taxon>Paenibacillaceae</taxon>
        <taxon>Brevibacillus</taxon>
    </lineage>
</organism>
<dbReference type="Pfam" id="PF00860">
    <property type="entry name" value="Xan_ur_permease"/>
    <property type="match status" value="1"/>
</dbReference>